<evidence type="ECO:0000313" key="2">
    <source>
        <dbReference type="Proteomes" id="UP001189429"/>
    </source>
</evidence>
<accession>A0ABN9RN39</accession>
<keyword evidence="2" id="KW-1185">Reference proteome</keyword>
<proteinExistence type="predicted"/>
<gene>
    <name evidence="1" type="ORF">PCOR1329_LOCUS22221</name>
</gene>
<reference evidence="1" key="1">
    <citation type="submission" date="2023-10" db="EMBL/GenBank/DDBJ databases">
        <authorList>
            <person name="Chen Y."/>
            <person name="Shah S."/>
            <person name="Dougan E. K."/>
            <person name="Thang M."/>
            <person name="Chan C."/>
        </authorList>
    </citation>
    <scope>NUCLEOTIDE SEQUENCE [LARGE SCALE GENOMIC DNA]</scope>
</reference>
<evidence type="ECO:0000313" key="1">
    <source>
        <dbReference type="EMBL" id="CAK0820605.1"/>
    </source>
</evidence>
<protein>
    <submittedName>
        <fullName evidence="1">Uncharacterized protein</fullName>
    </submittedName>
</protein>
<sequence length="577" mass="64239">MLLLRAELRYQVHDALPHDCPLVKRGARPCAQCARGTAPFAPPAQPRWGADLDFLCVLYDSWRRMELTRRAGAHVRRRGFQTSVDLVCQATGAQLRSAFESMGERAGFRECLLSDNAPASLREAVRNLLFFSSDVVGSEGARQQLRHEQMGDMLRFGGIGGFLTPNVADTRNPLVVILHAGSLNHTSGGGMNMIASLSGAIEEQARLSTHSHMVFHFVNRTSQSWLRSVLRKDTAEARSTLQRWQRAVLQAVEALQITSSATVPLHFVGRASEAPPLKSTPYLERWQREDKFDGDLEGDRRGPTRRRLLVPPAPAFVDHHVQRYLQTQRDANAGTPVRERALPLTGATLSKLPHYRILPEKQPSCTCVGCAARSQVFATSARDDAATRAEAAAYAAALAEDHWNISSLSGRIHQHHDTCFKYIEDGISRKPQHCRFGFVQFVRLWLPSTADRLGQGEAKGRVVERLLARVGKEPQLPRVRGQPPVDTQSMPILADTGLFTDGSLGASVETDDRQARRGRINAVRFNPREGSTTMAGKVAHRGNLDYQHCRRTLTDGYERDNSEDYTFGQIPRYLSDQ</sequence>
<dbReference type="Proteomes" id="UP001189429">
    <property type="component" value="Unassembled WGS sequence"/>
</dbReference>
<dbReference type="EMBL" id="CAUYUJ010007394">
    <property type="protein sequence ID" value="CAK0820605.1"/>
    <property type="molecule type" value="Genomic_DNA"/>
</dbReference>
<organism evidence="1 2">
    <name type="scientific">Prorocentrum cordatum</name>
    <dbReference type="NCBI Taxonomy" id="2364126"/>
    <lineage>
        <taxon>Eukaryota</taxon>
        <taxon>Sar</taxon>
        <taxon>Alveolata</taxon>
        <taxon>Dinophyceae</taxon>
        <taxon>Prorocentrales</taxon>
        <taxon>Prorocentraceae</taxon>
        <taxon>Prorocentrum</taxon>
    </lineage>
</organism>
<comment type="caution">
    <text evidence="1">The sequence shown here is derived from an EMBL/GenBank/DDBJ whole genome shotgun (WGS) entry which is preliminary data.</text>
</comment>
<feature type="non-terminal residue" evidence="1">
    <location>
        <position position="577"/>
    </location>
</feature>
<name>A0ABN9RN39_9DINO</name>